<gene>
    <name evidence="6" type="ORF">GEOBRER4_n1402</name>
</gene>
<dbReference type="PANTHER" id="PTHR45138">
    <property type="entry name" value="REGULATORY COMPONENTS OF SENSORY TRANSDUCTION SYSTEM"/>
    <property type="match status" value="1"/>
</dbReference>
<keyword evidence="4" id="KW-0472">Membrane</keyword>
<proteinExistence type="predicted"/>
<dbReference type="EMBL" id="AP023213">
    <property type="protein sequence ID" value="BCO11296.1"/>
    <property type="molecule type" value="Genomic_DNA"/>
</dbReference>
<keyword evidence="4" id="KW-1133">Transmembrane helix</keyword>
<dbReference type="PANTHER" id="PTHR45138:SF9">
    <property type="entry name" value="DIGUANYLATE CYCLASE DGCM-RELATED"/>
    <property type="match status" value="1"/>
</dbReference>
<dbReference type="RefSeq" id="WP_185244769.1">
    <property type="nucleotide sequence ID" value="NZ_AP023213.1"/>
</dbReference>
<evidence type="ECO:0000313" key="7">
    <source>
        <dbReference type="Proteomes" id="UP000515472"/>
    </source>
</evidence>
<keyword evidence="4" id="KW-0812">Transmembrane</keyword>
<protein>
    <recommendedName>
        <fullName evidence="1">diguanylate cyclase</fullName>
        <ecNumber evidence="1">2.7.7.65</ecNumber>
    </recommendedName>
</protein>
<dbReference type="PROSITE" id="PS51257">
    <property type="entry name" value="PROKAR_LIPOPROTEIN"/>
    <property type="match status" value="1"/>
</dbReference>
<dbReference type="InterPro" id="IPR000160">
    <property type="entry name" value="GGDEF_dom"/>
</dbReference>
<dbReference type="AlphaFoldDB" id="A0A7R7FS27"/>
<dbReference type="EC" id="2.7.7.65" evidence="1"/>
<dbReference type="InterPro" id="IPR050469">
    <property type="entry name" value="Diguanylate_Cyclase"/>
</dbReference>
<evidence type="ECO:0000256" key="2">
    <source>
        <dbReference type="ARBA" id="ARBA00034247"/>
    </source>
</evidence>
<dbReference type="Pfam" id="PF11845">
    <property type="entry name" value="Tll0287-like"/>
    <property type="match status" value="1"/>
</dbReference>
<dbReference type="FunFam" id="3.30.70.270:FF:000001">
    <property type="entry name" value="Diguanylate cyclase domain protein"/>
    <property type="match status" value="1"/>
</dbReference>
<reference evidence="6 7" key="1">
    <citation type="submission" date="2020-06" db="EMBL/GenBank/DDBJ databases">
        <title>Interaction of electrochemicaly active bacteria, Geobacter bremensis R4 on different carbon anode.</title>
        <authorList>
            <person name="Meng L."/>
            <person name="Yoshida N."/>
        </authorList>
    </citation>
    <scope>NUCLEOTIDE SEQUENCE [LARGE SCALE GENOMIC DNA]</scope>
    <source>
        <strain evidence="6 7">R4</strain>
    </source>
</reference>
<evidence type="ECO:0000313" key="6">
    <source>
        <dbReference type="EMBL" id="BCO11296.1"/>
    </source>
</evidence>
<feature type="coiled-coil region" evidence="3">
    <location>
        <begin position="239"/>
        <end position="266"/>
    </location>
</feature>
<dbReference type="Pfam" id="PF00990">
    <property type="entry name" value="GGDEF"/>
    <property type="match status" value="1"/>
</dbReference>
<dbReference type="CDD" id="cd01949">
    <property type="entry name" value="GGDEF"/>
    <property type="match status" value="1"/>
</dbReference>
<dbReference type="InterPro" id="IPR029787">
    <property type="entry name" value="Nucleotide_cyclase"/>
</dbReference>
<dbReference type="InterPro" id="IPR021796">
    <property type="entry name" value="Tll0287-like_dom"/>
</dbReference>
<evidence type="ECO:0000256" key="1">
    <source>
        <dbReference type="ARBA" id="ARBA00012528"/>
    </source>
</evidence>
<evidence type="ECO:0000256" key="4">
    <source>
        <dbReference type="SAM" id="Phobius"/>
    </source>
</evidence>
<dbReference type="SMART" id="SM00267">
    <property type="entry name" value="GGDEF"/>
    <property type="match status" value="1"/>
</dbReference>
<dbReference type="Gene3D" id="3.30.450.290">
    <property type="match status" value="1"/>
</dbReference>
<keyword evidence="7" id="KW-1185">Reference proteome</keyword>
<dbReference type="GO" id="GO:0052621">
    <property type="term" value="F:diguanylate cyclase activity"/>
    <property type="evidence" value="ECO:0007669"/>
    <property type="project" value="UniProtKB-EC"/>
</dbReference>
<dbReference type="Proteomes" id="UP000515472">
    <property type="component" value="Chromosome"/>
</dbReference>
<feature type="domain" description="GGDEF" evidence="5">
    <location>
        <begin position="294"/>
        <end position="421"/>
    </location>
</feature>
<accession>A0A7R7FS27</accession>
<evidence type="ECO:0000259" key="5">
    <source>
        <dbReference type="PROSITE" id="PS50887"/>
    </source>
</evidence>
<name>A0A7R7FS27_9BACT</name>
<keyword evidence="3" id="KW-0175">Coiled coil</keyword>
<dbReference type="Gene3D" id="3.30.70.270">
    <property type="match status" value="1"/>
</dbReference>
<organism evidence="6 7">
    <name type="scientific">Citrifermentans bremense</name>
    <dbReference type="NCBI Taxonomy" id="60035"/>
    <lineage>
        <taxon>Bacteria</taxon>
        <taxon>Pseudomonadati</taxon>
        <taxon>Thermodesulfobacteriota</taxon>
        <taxon>Desulfuromonadia</taxon>
        <taxon>Geobacterales</taxon>
        <taxon>Geobacteraceae</taxon>
        <taxon>Citrifermentans</taxon>
    </lineage>
</organism>
<dbReference type="GO" id="GO:1902201">
    <property type="term" value="P:negative regulation of bacterial-type flagellum-dependent cell motility"/>
    <property type="evidence" value="ECO:0007669"/>
    <property type="project" value="TreeGrafter"/>
</dbReference>
<dbReference type="GO" id="GO:0043709">
    <property type="term" value="P:cell adhesion involved in single-species biofilm formation"/>
    <property type="evidence" value="ECO:0007669"/>
    <property type="project" value="TreeGrafter"/>
</dbReference>
<dbReference type="GO" id="GO:0005886">
    <property type="term" value="C:plasma membrane"/>
    <property type="evidence" value="ECO:0007669"/>
    <property type="project" value="TreeGrafter"/>
</dbReference>
<dbReference type="PROSITE" id="PS50887">
    <property type="entry name" value="GGDEF"/>
    <property type="match status" value="1"/>
</dbReference>
<evidence type="ECO:0000256" key="3">
    <source>
        <dbReference type="SAM" id="Coils"/>
    </source>
</evidence>
<dbReference type="NCBIfam" id="TIGR00254">
    <property type="entry name" value="GGDEF"/>
    <property type="match status" value="1"/>
</dbReference>
<sequence>MKFKMKITQPGVYSFVLACGWSLVVALSLLVDMRGYKKEILAIATNVARAYIDKDMLFRDWNTMHGGVYVPVTPENPPNQDLPKSVPERDIKTPTGRVLTFINPAYMMRQVYELARKEKKISEHVTSLKPLRPENKPDTWDTRALIALEDGNQEVSEIVTEEGKRYLKLMRPLKVEKSCLLCHSQQGYKEGDIGGGITVTFPMELLEVSIWDEEQLLMSGHAFMWLLGLTGLYAGYRGLRQRTIERDKAEAELKQANAALENLATTDFLTGIYNRRKFEELLHTEVAEAKRLDIPLSLIFFDIDHFKKINDTLGHECGDTVLREIGLEVSKRLREIDIFARYGGEEFVILTYNDCRSARKLAEKIRTAIEHHSFAIGEKVTCSFGVTQFCHPDTIDEFVNRADFAMYEAKKSGRNLIVERS</sequence>
<dbReference type="InterPro" id="IPR043128">
    <property type="entry name" value="Rev_trsase/Diguanyl_cyclase"/>
</dbReference>
<comment type="catalytic activity">
    <reaction evidence="2">
        <text>2 GTP = 3',3'-c-di-GMP + 2 diphosphate</text>
        <dbReference type="Rhea" id="RHEA:24898"/>
        <dbReference type="ChEBI" id="CHEBI:33019"/>
        <dbReference type="ChEBI" id="CHEBI:37565"/>
        <dbReference type="ChEBI" id="CHEBI:58805"/>
        <dbReference type="EC" id="2.7.7.65"/>
    </reaction>
</comment>
<dbReference type="SUPFAM" id="SSF55073">
    <property type="entry name" value="Nucleotide cyclase"/>
    <property type="match status" value="1"/>
</dbReference>
<feature type="transmembrane region" description="Helical" evidence="4">
    <location>
        <begin position="12"/>
        <end position="31"/>
    </location>
</feature>